<comment type="caution">
    <text evidence="2">The sequence shown here is derived from an EMBL/GenBank/DDBJ whole genome shotgun (WGS) entry which is preliminary data.</text>
</comment>
<sequence length="478" mass="54561">MDSIRQRDRRAKSKQRLQNELEKVLRRSEFANKSFPEETSKGLSTYDYQETTTSSPLTLEDIAPMETSHSLDAGAHVDVIEDPVSMTQFPILEDIAEEDDCVMEEADKEGIVLQNDESCFSTLYTERNDPPTMRELSVVLLLLKARHHLTDSYIDDLCSLFIRLGIKNSPMSFQQLKNFLVPRKNVTDLVEYRVCNECASLSEGKTQCRNPNCKLFGSFIKYPTEFLYFPTEFQLLSILSRTKIKFYKNDIRTSLATELSDVCDEAVYRKLVRTQRDPFITLTLNIDGISIFQSSNRSIWIFTAAINEVARQDRFKLNNMLILAFSSSLCKPSKAQMQSMLKPIVQNLKRIENGISFNTPDQATVFLILSCNDKPAQALLQNLGEPHGRFGCGSCTIEGDKASTGKTMIRVFPTAPTITYSLRTNEWYDQMIETVFNPDVRQRTAEDEILEILCGHKVKYSVPSNSLHYFDECCSNIF</sequence>
<accession>A0A815DDJ1</accession>
<dbReference type="OrthoDB" id="3263820at2759"/>
<evidence type="ECO:0000313" key="2">
    <source>
        <dbReference type="EMBL" id="CAF1296591.1"/>
    </source>
</evidence>
<gene>
    <name evidence="2" type="ORF">RFH988_LOCUS29492</name>
</gene>
<dbReference type="EMBL" id="CAJNOO010002782">
    <property type="protein sequence ID" value="CAF1296591.1"/>
    <property type="molecule type" value="Genomic_DNA"/>
</dbReference>
<reference evidence="2" key="1">
    <citation type="submission" date="2021-02" db="EMBL/GenBank/DDBJ databases">
        <authorList>
            <person name="Nowell W R."/>
        </authorList>
    </citation>
    <scope>NUCLEOTIDE SEQUENCE</scope>
</reference>
<proteinExistence type="predicted"/>
<feature type="compositionally biased region" description="Basic and acidic residues" evidence="1">
    <location>
        <begin position="29"/>
        <end position="40"/>
    </location>
</feature>
<evidence type="ECO:0000256" key="1">
    <source>
        <dbReference type="SAM" id="MobiDB-lite"/>
    </source>
</evidence>
<feature type="region of interest" description="Disordered" evidence="1">
    <location>
        <begin position="29"/>
        <end position="49"/>
    </location>
</feature>
<dbReference type="AlphaFoldDB" id="A0A815DDJ1"/>
<evidence type="ECO:0000313" key="3">
    <source>
        <dbReference type="Proteomes" id="UP000663882"/>
    </source>
</evidence>
<protein>
    <submittedName>
        <fullName evidence="2">Uncharacterized protein</fullName>
    </submittedName>
</protein>
<name>A0A815DDJ1_9BILA</name>
<organism evidence="2 3">
    <name type="scientific">Rotaria sordida</name>
    <dbReference type="NCBI Taxonomy" id="392033"/>
    <lineage>
        <taxon>Eukaryota</taxon>
        <taxon>Metazoa</taxon>
        <taxon>Spiralia</taxon>
        <taxon>Gnathifera</taxon>
        <taxon>Rotifera</taxon>
        <taxon>Eurotatoria</taxon>
        <taxon>Bdelloidea</taxon>
        <taxon>Philodinida</taxon>
        <taxon>Philodinidae</taxon>
        <taxon>Rotaria</taxon>
    </lineage>
</organism>
<dbReference type="Proteomes" id="UP000663882">
    <property type="component" value="Unassembled WGS sequence"/>
</dbReference>